<sequence>MSDSEEEYRSKLYTKTGDKGTSALFNGERRPKNDAFFHSLGAIDELSATLGIALEHCIIEKNGLESYLEKLIVVMLDIGACVATPLDNSKDSQINKTKFDDNRIKVIESWIDKVDSELPPLKCFIIPYRVGLASAHLHLARTVCRRAEREMVGLSRHSFIPESVSIFINRLSDFLFAAARYAAMKNGAKEDLWRGVTSEFS</sequence>
<evidence type="ECO:0000259" key="11">
    <source>
        <dbReference type="Pfam" id="PF01923"/>
    </source>
</evidence>
<dbReference type="SUPFAM" id="SSF89028">
    <property type="entry name" value="Cobalamin adenosyltransferase-like"/>
    <property type="match status" value="1"/>
</dbReference>
<dbReference type="InParanoid" id="F0Z714"/>
<dbReference type="Pfam" id="PF01923">
    <property type="entry name" value="Cob_adeno_trans"/>
    <property type="match status" value="1"/>
</dbReference>
<dbReference type="OrthoDB" id="549173at2759"/>
<comment type="subunit">
    <text evidence="2">Homotrimer.</text>
</comment>
<dbReference type="PANTHER" id="PTHR12213">
    <property type="entry name" value="CORRINOID ADENOSYLTRANSFERASE"/>
    <property type="match status" value="1"/>
</dbReference>
<dbReference type="GO" id="GO:0009235">
    <property type="term" value="P:cobalamin metabolic process"/>
    <property type="evidence" value="ECO:0007669"/>
    <property type="project" value="UniProtKB-ARBA"/>
</dbReference>
<evidence type="ECO:0000256" key="10">
    <source>
        <dbReference type="RuleBase" id="RU366026"/>
    </source>
</evidence>
<dbReference type="eggNOG" id="ENOG502QS64">
    <property type="taxonomic scope" value="Eukaryota"/>
</dbReference>
<evidence type="ECO:0000313" key="13">
    <source>
        <dbReference type="Proteomes" id="UP000001064"/>
    </source>
</evidence>
<dbReference type="GO" id="GO:0005524">
    <property type="term" value="F:ATP binding"/>
    <property type="evidence" value="ECO:0007669"/>
    <property type="project" value="UniProtKB-UniRule"/>
</dbReference>
<evidence type="ECO:0000256" key="8">
    <source>
        <dbReference type="ARBA" id="ARBA00071654"/>
    </source>
</evidence>
<feature type="domain" description="Cobalamin adenosyltransferase-like" evidence="11">
    <location>
        <begin position="12"/>
        <end position="182"/>
    </location>
</feature>
<dbReference type="Proteomes" id="UP000001064">
    <property type="component" value="Unassembled WGS sequence"/>
</dbReference>
<dbReference type="EMBL" id="GL870944">
    <property type="protein sequence ID" value="EGC40298.1"/>
    <property type="molecule type" value="Genomic_DNA"/>
</dbReference>
<dbReference type="Gene3D" id="1.20.1200.10">
    <property type="entry name" value="Cobalamin adenosyltransferase-like"/>
    <property type="match status" value="1"/>
</dbReference>
<dbReference type="NCBIfam" id="TIGR00636">
    <property type="entry name" value="PduO_Nterm"/>
    <property type="match status" value="1"/>
</dbReference>
<comment type="catalytic activity">
    <reaction evidence="6">
        <text>cob(I)alamin-[corrinoid adenosyltransferase] + ATP = apo-[corrinoid adenosyltransferase] + adenosylcob(III)alamin + triphosphate</text>
        <dbReference type="Rhea" id="RHEA:56796"/>
        <dbReference type="Rhea" id="RHEA-COMP:14743"/>
        <dbReference type="Rhea" id="RHEA-COMP:14744"/>
        <dbReference type="ChEBI" id="CHEBI:18036"/>
        <dbReference type="ChEBI" id="CHEBI:18408"/>
        <dbReference type="ChEBI" id="CHEBI:30616"/>
        <dbReference type="ChEBI" id="CHEBI:60488"/>
        <dbReference type="ChEBI" id="CHEBI:83228"/>
    </reaction>
    <physiologicalReaction direction="left-to-right" evidence="6">
        <dbReference type="Rhea" id="RHEA:56797"/>
    </physiologicalReaction>
</comment>
<evidence type="ECO:0000313" key="12">
    <source>
        <dbReference type="EMBL" id="EGC40298.1"/>
    </source>
</evidence>
<dbReference type="GeneID" id="10509094"/>
<dbReference type="InterPro" id="IPR016030">
    <property type="entry name" value="CblAdoTrfase-like"/>
</dbReference>
<accession>F0Z714</accession>
<dbReference type="FunFam" id="1.20.1200.10:FF:000001">
    <property type="entry name" value="Cob(I)yrinic acid a,c-diamide adenosyltransferase"/>
    <property type="match status" value="1"/>
</dbReference>
<proteinExistence type="inferred from homology"/>
<evidence type="ECO:0000256" key="4">
    <source>
        <dbReference type="ARBA" id="ARBA00022741"/>
    </source>
</evidence>
<dbReference type="STRING" id="5786.F0Z714"/>
<evidence type="ECO:0000256" key="2">
    <source>
        <dbReference type="ARBA" id="ARBA00011233"/>
    </source>
</evidence>
<dbReference type="PANTHER" id="PTHR12213:SF2">
    <property type="entry name" value="COBALAMIN ADENOSYLTRANSFERASE-LIKE DOMAIN-CONTAINING PROTEIN"/>
    <property type="match status" value="1"/>
</dbReference>
<dbReference type="KEGG" id="dpp:DICPUDRAFT_146841"/>
<dbReference type="VEuPathDB" id="AmoebaDB:DICPUDRAFT_146841"/>
<reference evidence="13" key="1">
    <citation type="journal article" date="2011" name="Genome Biol.">
        <title>Comparative genomics of the social amoebae Dictyostelium discoideum and Dictyostelium purpureum.</title>
        <authorList>
            <consortium name="US DOE Joint Genome Institute (JGI-PGF)"/>
            <person name="Sucgang R."/>
            <person name="Kuo A."/>
            <person name="Tian X."/>
            <person name="Salerno W."/>
            <person name="Parikh A."/>
            <person name="Feasley C.L."/>
            <person name="Dalin E."/>
            <person name="Tu H."/>
            <person name="Huang E."/>
            <person name="Barry K."/>
            <person name="Lindquist E."/>
            <person name="Shapiro H."/>
            <person name="Bruce D."/>
            <person name="Schmutz J."/>
            <person name="Salamov A."/>
            <person name="Fey P."/>
            <person name="Gaudet P."/>
            <person name="Anjard C."/>
            <person name="Babu M.M."/>
            <person name="Basu S."/>
            <person name="Bushmanova Y."/>
            <person name="van der Wel H."/>
            <person name="Katoh-Kurasawa M."/>
            <person name="Dinh C."/>
            <person name="Coutinho P.M."/>
            <person name="Saito T."/>
            <person name="Elias M."/>
            <person name="Schaap P."/>
            <person name="Kay R.R."/>
            <person name="Henrissat B."/>
            <person name="Eichinger L."/>
            <person name="Rivero F."/>
            <person name="Putnam N.H."/>
            <person name="West C.M."/>
            <person name="Loomis W.F."/>
            <person name="Chisholm R.L."/>
            <person name="Shaulsky G."/>
            <person name="Strassmann J.E."/>
            <person name="Queller D.C."/>
            <person name="Kuspa A."/>
            <person name="Grigoriev I.V."/>
        </authorList>
    </citation>
    <scope>NUCLEOTIDE SEQUENCE [LARGE SCALE GENOMIC DNA]</scope>
    <source>
        <strain evidence="13">QSDP1</strain>
    </source>
</reference>
<evidence type="ECO:0000256" key="6">
    <source>
        <dbReference type="ARBA" id="ARBA00051988"/>
    </source>
</evidence>
<keyword evidence="3 10" id="KW-0808">Transferase</keyword>
<organism evidence="12 13">
    <name type="scientific">Dictyostelium purpureum</name>
    <name type="common">Slime mold</name>
    <dbReference type="NCBI Taxonomy" id="5786"/>
    <lineage>
        <taxon>Eukaryota</taxon>
        <taxon>Amoebozoa</taxon>
        <taxon>Evosea</taxon>
        <taxon>Eumycetozoa</taxon>
        <taxon>Dictyostelia</taxon>
        <taxon>Dictyosteliales</taxon>
        <taxon>Dictyosteliaceae</taxon>
        <taxon>Dictyostelium</taxon>
    </lineage>
</organism>
<comment type="function">
    <text evidence="7">Converts cob(I)alamin to adenosylcobalamin (adenosylcob(III)alamin), a coenzyme for methylmalonyl-CoA mutase, therefore participates in the final step of the vitamin B12 conversion. Generates adenosylcobalamin (AdoCbl) and directly delivers the cofactor to MUT in a transfer that is stimulated by ATP-binding to MMAB and gated by MMAA.</text>
</comment>
<dbReference type="GO" id="GO:0008817">
    <property type="term" value="F:corrinoid adenosyltransferase activity"/>
    <property type="evidence" value="ECO:0000318"/>
    <property type="project" value="GO_Central"/>
</dbReference>
<keyword evidence="5 10" id="KW-0067">ATP-binding</keyword>
<dbReference type="InterPro" id="IPR029499">
    <property type="entry name" value="PduO-typ"/>
</dbReference>
<gene>
    <name evidence="12" type="ORF">DICPUDRAFT_146841</name>
</gene>
<dbReference type="AlphaFoldDB" id="F0Z714"/>
<evidence type="ECO:0000256" key="5">
    <source>
        <dbReference type="ARBA" id="ARBA00022840"/>
    </source>
</evidence>
<dbReference type="RefSeq" id="XP_003283234.1">
    <property type="nucleotide sequence ID" value="XM_003283186.1"/>
</dbReference>
<dbReference type="FunCoup" id="F0Z714">
    <property type="interactions" value="79"/>
</dbReference>
<evidence type="ECO:0000256" key="1">
    <source>
        <dbReference type="ARBA" id="ARBA00007487"/>
    </source>
</evidence>
<keyword evidence="4 10" id="KW-0547">Nucleotide-binding</keyword>
<evidence type="ECO:0000256" key="3">
    <source>
        <dbReference type="ARBA" id="ARBA00022679"/>
    </source>
</evidence>
<evidence type="ECO:0000256" key="9">
    <source>
        <dbReference type="ARBA" id="ARBA00075216"/>
    </source>
</evidence>
<keyword evidence="13" id="KW-1185">Reference proteome</keyword>
<name>F0Z714_DICPU</name>
<dbReference type="OMA" id="ECNSAIG"/>
<comment type="similarity">
    <text evidence="1 10">Belongs to the Cob(I)alamin adenosyltransferase family.</text>
</comment>
<protein>
    <recommendedName>
        <fullName evidence="8">Corrinoid adenosyltransferase MMAB</fullName>
    </recommendedName>
    <alternativeName>
        <fullName evidence="9">ATP:co(I)rrinoid adenosyltransferase MMAB</fullName>
    </alternativeName>
</protein>
<evidence type="ECO:0000256" key="7">
    <source>
        <dbReference type="ARBA" id="ARBA00056747"/>
    </source>
</evidence>
<dbReference type="InterPro" id="IPR036451">
    <property type="entry name" value="CblAdoTrfase-like_sf"/>
</dbReference>